<dbReference type="InterPro" id="IPR013975">
    <property type="entry name" value="Tscrpt_reg_BetR_N"/>
</dbReference>
<feature type="domain" description="HTH cro/C1-type" evidence="1">
    <location>
        <begin position="22"/>
        <end position="76"/>
    </location>
</feature>
<dbReference type="SUPFAM" id="SSF47413">
    <property type="entry name" value="lambda repressor-like DNA-binding domains"/>
    <property type="match status" value="1"/>
</dbReference>
<dbReference type="Pfam" id="PF08667">
    <property type="entry name" value="BetR"/>
    <property type="match status" value="1"/>
</dbReference>
<name>A0A6B8W7T6_9CORY</name>
<dbReference type="CDD" id="cd00093">
    <property type="entry name" value="HTH_XRE"/>
    <property type="match status" value="1"/>
</dbReference>
<dbReference type="InterPro" id="IPR010982">
    <property type="entry name" value="Lambda_DNA-bd_dom_sf"/>
</dbReference>
<dbReference type="Gene3D" id="1.10.260.40">
    <property type="entry name" value="lambda repressor-like DNA-binding domains"/>
    <property type="match status" value="1"/>
</dbReference>
<sequence length="88" mass="9654">MNYFENMPNELKSRSEAVAVEVRAELARQEKTINQVADYVGIPVSTMRRSVKGQRPFTIDELGAVSEFLGVGIVQLLKRTTTAPGTAA</sequence>
<protein>
    <recommendedName>
        <fullName evidence="1">HTH cro/C1-type domain-containing protein</fullName>
    </recommendedName>
</protein>
<reference evidence="3" key="1">
    <citation type="submission" date="2019-11" db="EMBL/GenBank/DDBJ databases">
        <title>Complete genome sequence of Corynebacterium kalinowskii 1959, a novel Corynebacterium species isolated from soil of a small paddock in Vilsendorf, Germany.</title>
        <authorList>
            <person name="Schaffert L."/>
            <person name="Ruwe M."/>
            <person name="Milse J."/>
            <person name="Hanuschka K."/>
            <person name="Ortseifen V."/>
            <person name="Droste J."/>
            <person name="Brandt D."/>
            <person name="Schlueter L."/>
            <person name="Kutter Y."/>
            <person name="Vinke S."/>
            <person name="Viehoefer P."/>
            <person name="Jacob L."/>
            <person name="Luebke N.-C."/>
            <person name="Schulte-Berndt E."/>
            <person name="Hain C."/>
            <person name="Linder M."/>
            <person name="Schmidt P."/>
            <person name="Wollenschlaeger L."/>
            <person name="Luttermann T."/>
            <person name="Thieme E."/>
            <person name="Hassa J."/>
            <person name="Haak M."/>
            <person name="Wittchen M."/>
            <person name="Mentz A."/>
            <person name="Persicke M."/>
            <person name="Busche T."/>
            <person name="Ruckert C."/>
        </authorList>
    </citation>
    <scope>NUCLEOTIDE SEQUENCE [LARGE SCALE GENOMIC DNA]</scope>
    <source>
        <strain evidence="3">1959</strain>
    </source>
</reference>
<dbReference type="GO" id="GO:0003677">
    <property type="term" value="F:DNA binding"/>
    <property type="evidence" value="ECO:0007669"/>
    <property type="project" value="InterPro"/>
</dbReference>
<accession>A0A6B8W7T6</accession>
<evidence type="ECO:0000259" key="1">
    <source>
        <dbReference type="PROSITE" id="PS50943"/>
    </source>
</evidence>
<evidence type="ECO:0000313" key="2">
    <source>
        <dbReference type="EMBL" id="QGU03138.1"/>
    </source>
</evidence>
<organism evidence="2 3">
    <name type="scientific">Corynebacterium kalinowskii</name>
    <dbReference type="NCBI Taxonomy" id="2675216"/>
    <lineage>
        <taxon>Bacteria</taxon>
        <taxon>Bacillati</taxon>
        <taxon>Actinomycetota</taxon>
        <taxon>Actinomycetes</taxon>
        <taxon>Mycobacteriales</taxon>
        <taxon>Corynebacteriaceae</taxon>
        <taxon>Corynebacterium</taxon>
    </lineage>
</organism>
<dbReference type="KEGG" id="ckw:CKALI_11470"/>
<evidence type="ECO:0000313" key="3">
    <source>
        <dbReference type="Proteomes" id="UP000427071"/>
    </source>
</evidence>
<gene>
    <name evidence="2" type="ORF">CKALI_11470</name>
</gene>
<dbReference type="SMART" id="SM00530">
    <property type="entry name" value="HTH_XRE"/>
    <property type="match status" value="1"/>
</dbReference>
<keyword evidence="3" id="KW-1185">Reference proteome</keyword>
<dbReference type="InterPro" id="IPR001387">
    <property type="entry name" value="Cro/C1-type_HTH"/>
</dbReference>
<dbReference type="Proteomes" id="UP000427071">
    <property type="component" value="Chromosome"/>
</dbReference>
<dbReference type="EMBL" id="CP046452">
    <property type="protein sequence ID" value="QGU03138.1"/>
    <property type="molecule type" value="Genomic_DNA"/>
</dbReference>
<proteinExistence type="predicted"/>
<dbReference type="PROSITE" id="PS50943">
    <property type="entry name" value="HTH_CROC1"/>
    <property type="match status" value="1"/>
</dbReference>
<dbReference type="AlphaFoldDB" id="A0A6B8W7T6"/>